<dbReference type="Gene3D" id="3.40.50.1440">
    <property type="entry name" value="Tubulin/FtsZ, GTPase domain"/>
    <property type="match status" value="1"/>
</dbReference>
<dbReference type="SMART" id="SM00865">
    <property type="entry name" value="Tubulin_C"/>
    <property type="match status" value="1"/>
</dbReference>
<evidence type="ECO:0000313" key="10">
    <source>
        <dbReference type="EMBL" id="OUR93008.1"/>
    </source>
</evidence>
<dbReference type="Pfam" id="PF12327">
    <property type="entry name" value="FtsZ_C"/>
    <property type="match status" value="1"/>
</dbReference>
<dbReference type="PANTHER" id="PTHR30314:SF3">
    <property type="entry name" value="MITOCHONDRIAL DIVISION PROTEIN FSZA"/>
    <property type="match status" value="1"/>
</dbReference>
<evidence type="ECO:0000313" key="11">
    <source>
        <dbReference type="Proteomes" id="UP000196531"/>
    </source>
</evidence>
<evidence type="ECO:0000259" key="8">
    <source>
        <dbReference type="SMART" id="SM00864"/>
    </source>
</evidence>
<comment type="caution">
    <text evidence="10">The sequence shown here is derived from an EMBL/GenBank/DDBJ whole genome shotgun (WGS) entry which is preliminary data.</text>
</comment>
<dbReference type="AlphaFoldDB" id="A0A1Y5F1I4"/>
<dbReference type="FunFam" id="3.40.50.1440:FF:000001">
    <property type="entry name" value="Cell division protein FtsZ"/>
    <property type="match status" value="1"/>
</dbReference>
<dbReference type="CDD" id="cd02201">
    <property type="entry name" value="FtsZ_type1"/>
    <property type="match status" value="1"/>
</dbReference>
<feature type="compositionally biased region" description="Basic and acidic residues" evidence="7">
    <location>
        <begin position="481"/>
        <end position="494"/>
    </location>
</feature>
<name>A0A1Y5F1I4_9BACT</name>
<dbReference type="InterPro" id="IPR000158">
    <property type="entry name" value="Cell_div_FtsZ"/>
</dbReference>
<dbReference type="PROSITE" id="PS01135">
    <property type="entry name" value="FTSZ_2"/>
    <property type="match status" value="1"/>
</dbReference>
<dbReference type="GO" id="GO:0043093">
    <property type="term" value="P:FtsZ-dependent cytokinesis"/>
    <property type="evidence" value="ECO:0007669"/>
    <property type="project" value="UniProtKB-UniRule"/>
</dbReference>
<organism evidence="10 11">
    <name type="scientific">Halobacteriovorax marinus</name>
    <dbReference type="NCBI Taxonomy" id="97084"/>
    <lineage>
        <taxon>Bacteria</taxon>
        <taxon>Pseudomonadati</taxon>
        <taxon>Bdellovibrionota</taxon>
        <taxon>Bacteriovoracia</taxon>
        <taxon>Bacteriovoracales</taxon>
        <taxon>Halobacteriovoraceae</taxon>
        <taxon>Halobacteriovorax</taxon>
    </lineage>
</organism>
<keyword evidence="4 6" id="KW-0717">Septation</keyword>
<evidence type="ECO:0000256" key="3">
    <source>
        <dbReference type="ARBA" id="ARBA00023134"/>
    </source>
</evidence>
<dbReference type="InterPro" id="IPR003008">
    <property type="entry name" value="Tubulin_FtsZ_GTPase"/>
</dbReference>
<dbReference type="Gene3D" id="3.30.1330.20">
    <property type="entry name" value="Tubulin/FtsZ, C-terminal domain"/>
    <property type="match status" value="1"/>
</dbReference>
<feature type="binding site" evidence="4">
    <location>
        <begin position="24"/>
        <end position="28"/>
    </location>
    <ligand>
        <name>GTP</name>
        <dbReference type="ChEBI" id="CHEBI:37565"/>
    </ligand>
</feature>
<feature type="binding site" evidence="4">
    <location>
        <begin position="111"/>
        <end position="113"/>
    </location>
    <ligand>
        <name>GTP</name>
        <dbReference type="ChEBI" id="CHEBI:37565"/>
    </ligand>
</feature>
<dbReference type="SUPFAM" id="SSF55307">
    <property type="entry name" value="Tubulin C-terminal domain-like"/>
    <property type="match status" value="1"/>
</dbReference>
<dbReference type="InterPro" id="IPR045061">
    <property type="entry name" value="FtsZ/CetZ"/>
</dbReference>
<evidence type="ECO:0000256" key="6">
    <source>
        <dbReference type="RuleBase" id="RU000631"/>
    </source>
</evidence>
<feature type="region of interest" description="Disordered" evidence="7">
    <location>
        <begin position="335"/>
        <end position="384"/>
    </location>
</feature>
<evidence type="ECO:0000256" key="5">
    <source>
        <dbReference type="NCBIfam" id="TIGR00065"/>
    </source>
</evidence>
<accession>A0A1Y5F1I4</accession>
<dbReference type="InterPro" id="IPR036525">
    <property type="entry name" value="Tubulin/FtsZ_GTPase_sf"/>
</dbReference>
<comment type="similarity">
    <text evidence="1 4 6">Belongs to the FtsZ family.</text>
</comment>
<dbReference type="GO" id="GO:0032153">
    <property type="term" value="C:cell division site"/>
    <property type="evidence" value="ECO:0007669"/>
    <property type="project" value="UniProtKB-UniRule"/>
</dbReference>
<dbReference type="GO" id="GO:0000917">
    <property type="term" value="P:division septum assembly"/>
    <property type="evidence" value="ECO:0007669"/>
    <property type="project" value="UniProtKB-KW"/>
</dbReference>
<dbReference type="Pfam" id="PF00091">
    <property type="entry name" value="Tubulin"/>
    <property type="match status" value="1"/>
</dbReference>
<dbReference type="NCBIfam" id="TIGR00065">
    <property type="entry name" value="ftsZ"/>
    <property type="match status" value="1"/>
</dbReference>
<dbReference type="HAMAP" id="MF_00909">
    <property type="entry name" value="FtsZ"/>
    <property type="match status" value="1"/>
</dbReference>
<gene>
    <name evidence="4" type="primary">ftsZ</name>
    <name evidence="10" type="ORF">A9Q84_21125</name>
</gene>
<feature type="domain" description="Tubulin/FtsZ 2-layer sandwich" evidence="9">
    <location>
        <begin position="210"/>
        <end position="328"/>
    </location>
</feature>
<keyword evidence="3 4" id="KW-0342">GTP-binding</keyword>
<dbReference type="InterPro" id="IPR024757">
    <property type="entry name" value="FtsZ_C"/>
</dbReference>
<feature type="binding site" evidence="4">
    <location>
        <position position="142"/>
    </location>
    <ligand>
        <name>GTP</name>
        <dbReference type="ChEBI" id="CHEBI:37565"/>
    </ligand>
</feature>
<comment type="function">
    <text evidence="4 6">Essential cell division protein that forms a contractile ring structure (Z ring) at the future cell division site. The regulation of the ring assembly controls the timing and the location of cell division. One of the functions of the FtsZ ring is to recruit other cell division proteins to the septum to produce a new cell wall between the dividing cells. Binds GTP and shows GTPase activity.</text>
</comment>
<keyword evidence="4 6" id="KW-0132">Cell division</keyword>
<evidence type="ECO:0000256" key="4">
    <source>
        <dbReference type="HAMAP-Rule" id="MF_00909"/>
    </source>
</evidence>
<feature type="compositionally biased region" description="Polar residues" evidence="7">
    <location>
        <begin position="447"/>
        <end position="457"/>
    </location>
</feature>
<dbReference type="PROSITE" id="PS01134">
    <property type="entry name" value="FTSZ_1"/>
    <property type="match status" value="1"/>
</dbReference>
<feature type="compositionally biased region" description="Basic and acidic residues" evidence="7">
    <location>
        <begin position="353"/>
        <end position="371"/>
    </location>
</feature>
<evidence type="ECO:0000256" key="2">
    <source>
        <dbReference type="ARBA" id="ARBA00022741"/>
    </source>
</evidence>
<feature type="binding site" evidence="4">
    <location>
        <position position="190"/>
    </location>
    <ligand>
        <name>GTP</name>
        <dbReference type="ChEBI" id="CHEBI:37565"/>
    </ligand>
</feature>
<comment type="subcellular location">
    <subcellularLocation>
        <location evidence="4">Cytoplasm</location>
    </subcellularLocation>
    <text evidence="4">Assembles at midcell at the inner surface of the cytoplasmic membrane.</text>
</comment>
<dbReference type="PRINTS" id="PR00423">
    <property type="entry name" value="CELLDVISFTSZ"/>
</dbReference>
<feature type="domain" description="Tubulin/FtsZ GTPase" evidence="8">
    <location>
        <begin position="16"/>
        <end position="208"/>
    </location>
</feature>
<keyword evidence="4 6" id="KW-0131">Cell cycle</keyword>
<dbReference type="InterPro" id="IPR037103">
    <property type="entry name" value="Tubulin/FtsZ-like_C"/>
</dbReference>
<feature type="region of interest" description="Disordered" evidence="7">
    <location>
        <begin position="437"/>
        <end position="494"/>
    </location>
</feature>
<dbReference type="GO" id="GO:0005525">
    <property type="term" value="F:GTP binding"/>
    <property type="evidence" value="ECO:0007669"/>
    <property type="project" value="UniProtKB-UniRule"/>
</dbReference>
<comment type="subunit">
    <text evidence="4">Homodimer. Polymerizes to form a dynamic ring structure in a strictly GTP-dependent manner. Interacts directly with several other division proteins.</text>
</comment>
<evidence type="ECO:0000259" key="9">
    <source>
        <dbReference type="SMART" id="SM00865"/>
    </source>
</evidence>
<evidence type="ECO:0000256" key="1">
    <source>
        <dbReference type="ARBA" id="ARBA00009690"/>
    </source>
</evidence>
<keyword evidence="4" id="KW-0963">Cytoplasm</keyword>
<dbReference type="PANTHER" id="PTHR30314">
    <property type="entry name" value="CELL DIVISION PROTEIN FTSZ-RELATED"/>
    <property type="match status" value="1"/>
</dbReference>
<dbReference type="GO" id="GO:0005737">
    <property type="term" value="C:cytoplasm"/>
    <property type="evidence" value="ECO:0007669"/>
    <property type="project" value="UniProtKB-SubCell"/>
</dbReference>
<dbReference type="GO" id="GO:0051258">
    <property type="term" value="P:protein polymerization"/>
    <property type="evidence" value="ECO:0007669"/>
    <property type="project" value="UniProtKB-UniRule"/>
</dbReference>
<proteinExistence type="inferred from homology"/>
<dbReference type="Proteomes" id="UP000196531">
    <property type="component" value="Unassembled WGS sequence"/>
</dbReference>
<dbReference type="EMBL" id="MAAO01000016">
    <property type="protein sequence ID" value="OUR93008.1"/>
    <property type="molecule type" value="Genomic_DNA"/>
</dbReference>
<dbReference type="GO" id="GO:0003924">
    <property type="term" value="F:GTPase activity"/>
    <property type="evidence" value="ECO:0007669"/>
    <property type="project" value="UniProtKB-UniRule"/>
</dbReference>
<dbReference type="InterPro" id="IPR018316">
    <property type="entry name" value="Tubulin/FtsZ_2-layer-sand-dom"/>
</dbReference>
<dbReference type="InterPro" id="IPR008280">
    <property type="entry name" value="Tub_FtsZ_C"/>
</dbReference>
<evidence type="ECO:0000256" key="7">
    <source>
        <dbReference type="SAM" id="MobiDB-lite"/>
    </source>
</evidence>
<protein>
    <recommendedName>
        <fullName evidence="4 5">Cell division protein FtsZ</fullName>
    </recommendedName>
</protein>
<feature type="binding site" evidence="4">
    <location>
        <position position="146"/>
    </location>
    <ligand>
        <name>GTP</name>
        <dbReference type="ChEBI" id="CHEBI:37565"/>
    </ligand>
</feature>
<keyword evidence="2 4" id="KW-0547">Nucleotide-binding</keyword>
<reference evidence="11" key="1">
    <citation type="journal article" date="2017" name="Proc. Natl. Acad. Sci. U.S.A.">
        <title>Simulation of Deepwater Horizon oil plume reveals substrate specialization within a complex community of hydrocarbon-degraders.</title>
        <authorList>
            <person name="Hu P."/>
            <person name="Dubinsky E.A."/>
            <person name="Probst A.J."/>
            <person name="Wang J."/>
            <person name="Sieber C.M.K."/>
            <person name="Tom L.M."/>
            <person name="Gardinali P."/>
            <person name="Banfield J.F."/>
            <person name="Atlas R.M."/>
            <person name="Andersen G.L."/>
        </authorList>
    </citation>
    <scope>NUCLEOTIDE SEQUENCE [LARGE SCALE GENOMIC DNA]</scope>
</reference>
<dbReference type="SMART" id="SM00864">
    <property type="entry name" value="Tubulin"/>
    <property type="match status" value="1"/>
</dbReference>
<sequence length="494" mass="53115">MFEMTEEQSMVTTGAKIRVVGVGGGGCNAVNTMIKAGLTGVEYIVANTDQQALNANLAPTKIQLGAEITKGLGAGANPEVGRKAALDEYEMLSEVLQGSDMVFITAGMGGGTGTGAAPVIAKLAKELGALTVGVVTKPFLFEGKKRFRQADAGIQVLEENVDSLITIPNQRLLYMAGESLSLIDTFKKADEVLLNAVRGISDLINTTGHINADFADVKTVMANKGLALMGTGLCSGPDRAIKAATEAISSPLLEDISIDGATGIIINITGNESLTMHETNEAVTLIMEAADEDAEIIFGTVIDDSMEDNIKVTVVATGLGDEEKTAFAPVNPTHMVDKLRPEPRQQQAPTSWQKEEKPVEARSEVREERVATEQTQTWSQPVQEEVVTQAAPVERQQTWQEPVVERQQTWQEPAVQEETQGTSLAQSIKDAAARYETTKVEAAPTRPAQQEQASANRAKSIAEKLGFINFDEEELDTPSFLRKDDNNSHKNAEF</sequence>
<dbReference type="SUPFAM" id="SSF52490">
    <property type="entry name" value="Tubulin nucleotide-binding domain-like"/>
    <property type="match status" value="1"/>
</dbReference>
<dbReference type="InterPro" id="IPR020805">
    <property type="entry name" value="Cell_div_FtsZ_CS"/>
</dbReference>